<comment type="caution">
    <text evidence="1">The sequence shown here is derived from an EMBL/GenBank/DDBJ whole genome shotgun (WGS) entry which is preliminary data.</text>
</comment>
<dbReference type="STRING" id="411483.FAEPRAA2165_02656"/>
<evidence type="ECO:0008006" key="3">
    <source>
        <dbReference type="Google" id="ProtNLM"/>
    </source>
</evidence>
<reference evidence="1" key="1">
    <citation type="submission" date="2009-08" db="EMBL/GenBank/DDBJ databases">
        <authorList>
            <person name="Weinstock G."/>
            <person name="Sodergren E."/>
            <person name="Clifton S."/>
            <person name="Fulton L."/>
            <person name="Fulton B."/>
            <person name="Courtney L."/>
            <person name="Fronick C."/>
            <person name="Harrison M."/>
            <person name="Strong C."/>
            <person name="Farmer C."/>
            <person name="Delahaunty K."/>
            <person name="Markovic C."/>
            <person name="Hall O."/>
            <person name="Minx P."/>
            <person name="Tomlinson C."/>
            <person name="Mitreva M."/>
            <person name="Nelson J."/>
            <person name="Hou S."/>
            <person name="Wollam A."/>
            <person name="Pepin K.H."/>
            <person name="Johnson M."/>
            <person name="Bhonagiri V."/>
            <person name="Nash W.E."/>
            <person name="Warren W."/>
            <person name="Chinwalla A."/>
            <person name="Mardis E.R."/>
            <person name="Wilson R.K."/>
        </authorList>
    </citation>
    <scope>NUCLEOTIDE SEQUENCE [LARGE SCALE GENOMIC DNA]</scope>
    <source>
        <strain evidence="1">A2-165</strain>
    </source>
</reference>
<sequence length="74" mass="7999">MAGKLCPNCKQFTFFKTVGENRECTKCGYKMVVPIQSKGRGERCPNCGKLTVQNQGGRKCCTNCGATFKGGKNG</sequence>
<dbReference type="AlphaFoldDB" id="C7H8L4"/>
<gene>
    <name evidence="1" type="ORF">FAEPRAA2165_02656</name>
</gene>
<proteinExistence type="predicted"/>
<accession>C7H8L4</accession>
<organism evidence="1 2">
    <name type="scientific">Faecalibacterium duncaniae (strain DSM 17677 / JCM 31915 / A2-165)</name>
    <name type="common">Faecalibacterium prausnitzii</name>
    <dbReference type="NCBI Taxonomy" id="411483"/>
    <lineage>
        <taxon>Bacteria</taxon>
        <taxon>Bacillati</taxon>
        <taxon>Bacillota</taxon>
        <taxon>Clostridia</taxon>
        <taxon>Eubacteriales</taxon>
        <taxon>Oscillospiraceae</taxon>
        <taxon>Faecalibacterium</taxon>
    </lineage>
</organism>
<dbReference type="Proteomes" id="UP000004619">
    <property type="component" value="Unassembled WGS sequence"/>
</dbReference>
<keyword evidence="2" id="KW-1185">Reference proteome</keyword>
<evidence type="ECO:0000313" key="1">
    <source>
        <dbReference type="EMBL" id="EEU95719.1"/>
    </source>
</evidence>
<dbReference type="HOGENOM" id="CLU_2682331_0_0_9"/>
<dbReference type="EMBL" id="ACOP02000073">
    <property type="protein sequence ID" value="EEU95719.1"/>
    <property type="molecule type" value="Genomic_DNA"/>
</dbReference>
<dbReference type="RefSeq" id="WP_005934721.1">
    <property type="nucleotide sequence ID" value="NZ_JAWJWV010000013.1"/>
</dbReference>
<name>C7H8L4_FAED2</name>
<protein>
    <recommendedName>
        <fullName evidence="3">DNA-directed RNA polymerase subunit P</fullName>
    </recommendedName>
</protein>
<evidence type="ECO:0000313" key="2">
    <source>
        <dbReference type="Proteomes" id="UP000004619"/>
    </source>
</evidence>